<dbReference type="EMBL" id="NIVC01003183">
    <property type="protein sequence ID" value="PAA52781.1"/>
    <property type="molecule type" value="Genomic_DNA"/>
</dbReference>
<protein>
    <recommendedName>
        <fullName evidence="5">Nitric oxide synthase-interacting protein zinc-finger domain-containing protein</fullName>
    </recommendedName>
</protein>
<dbReference type="Proteomes" id="UP000215902">
    <property type="component" value="Unassembled WGS sequence"/>
</dbReference>
<feature type="non-terminal residue" evidence="7">
    <location>
        <position position="1"/>
    </location>
</feature>
<dbReference type="STRING" id="282301.A0A267EY14"/>
<dbReference type="InterPro" id="IPR013083">
    <property type="entry name" value="Znf_RING/FYVE/PHD"/>
</dbReference>
<feature type="compositionally biased region" description="Polar residues" evidence="4">
    <location>
        <begin position="134"/>
        <end position="145"/>
    </location>
</feature>
<evidence type="ECO:0000259" key="5">
    <source>
        <dbReference type="Pfam" id="PF15906"/>
    </source>
</evidence>
<evidence type="ECO:0000313" key="8">
    <source>
        <dbReference type="Proteomes" id="UP000215902"/>
    </source>
</evidence>
<sequence length="282" mass="30825">PVMTRHSRNNTSHSVYTYHEKRRDAQASEYGTKEVRVGRDSVKKFDCCCLTNQPCKDPVVTPQGYLYDREAILQYMLQQRQELVKQAKARERQLAAEAARQAQEQSKQEHETEVSKYLSANTVASSPDKKKSGSAEQPVTASNFWIPSATPSSSSASSSSTAAKPAPARPDDKVRCPMSKKPLRLKDLISIQFKPAPGGGYLCALTGDVLNDSTPLCVIRPSGCVVTKEAVDKLVRPEMRDPISGRELTQADIVQLQRGASGFAGSGHNLLSKHTGVVMHVA</sequence>
<dbReference type="OrthoDB" id="116827at2759"/>
<comment type="caution">
    <text evidence="7">The sequence shown here is derived from an EMBL/GenBank/DDBJ whole genome shotgun (WGS) entry which is preliminary data.</text>
</comment>
<gene>
    <name evidence="7" type="ORF">BOX15_Mlig001430g2</name>
    <name evidence="6" type="ORF">BOX15_Mlig025826g4</name>
</gene>
<name>A0A267EY14_9PLAT</name>
<proteinExistence type="inferred from homology"/>
<feature type="region of interest" description="Disordered" evidence="4">
    <location>
        <begin position="97"/>
        <end position="177"/>
    </location>
</feature>
<feature type="domain" description="Nitric oxide synthase-interacting protein zinc-finger" evidence="5">
    <location>
        <begin position="6"/>
        <end position="80"/>
    </location>
</feature>
<dbReference type="Pfam" id="PF15906">
    <property type="entry name" value="zf-NOSIP"/>
    <property type="match status" value="1"/>
</dbReference>
<dbReference type="PANTHER" id="PTHR13063">
    <property type="entry name" value="ENOS INTERACTING PROTEIN"/>
    <property type="match status" value="1"/>
</dbReference>
<dbReference type="EMBL" id="NIVC01001558">
    <property type="protein sequence ID" value="PAA66423.1"/>
    <property type="molecule type" value="Genomic_DNA"/>
</dbReference>
<dbReference type="InterPro" id="IPR016818">
    <property type="entry name" value="NOSIP"/>
</dbReference>
<dbReference type="CDD" id="cd16662">
    <property type="entry name" value="RING-Ubox2_NOSIP"/>
    <property type="match status" value="1"/>
</dbReference>
<evidence type="ECO:0000313" key="7">
    <source>
        <dbReference type="EMBL" id="PAA66423.1"/>
    </source>
</evidence>
<dbReference type="GO" id="GO:0005634">
    <property type="term" value="C:nucleus"/>
    <property type="evidence" value="ECO:0007669"/>
    <property type="project" value="UniProtKB-SubCell"/>
</dbReference>
<keyword evidence="8" id="KW-1185">Reference proteome</keyword>
<feature type="compositionally biased region" description="Low complexity" evidence="4">
    <location>
        <begin position="147"/>
        <end position="166"/>
    </location>
</feature>
<dbReference type="PANTHER" id="PTHR13063:SF10">
    <property type="entry name" value="NITRIC OXIDE SYNTHASE-INTERACTING PROTEIN"/>
    <property type="match status" value="1"/>
</dbReference>
<dbReference type="GO" id="GO:0061630">
    <property type="term" value="F:ubiquitin protein ligase activity"/>
    <property type="evidence" value="ECO:0007669"/>
    <property type="project" value="InterPro"/>
</dbReference>
<evidence type="ECO:0000313" key="6">
    <source>
        <dbReference type="EMBL" id="PAA52781.1"/>
    </source>
</evidence>
<evidence type="ECO:0000256" key="1">
    <source>
        <dbReference type="ARBA" id="ARBA00004123"/>
    </source>
</evidence>
<evidence type="ECO:0000256" key="2">
    <source>
        <dbReference type="ARBA" id="ARBA00008126"/>
    </source>
</evidence>
<comment type="similarity">
    <text evidence="2">Belongs to the NOSIP family.</text>
</comment>
<keyword evidence="3" id="KW-0539">Nucleus</keyword>
<evidence type="ECO:0000256" key="4">
    <source>
        <dbReference type="SAM" id="MobiDB-lite"/>
    </source>
</evidence>
<reference evidence="7 8" key="1">
    <citation type="submission" date="2017-06" db="EMBL/GenBank/DDBJ databases">
        <title>A platform for efficient transgenesis in Macrostomum lignano, a flatworm model organism for stem cell research.</title>
        <authorList>
            <person name="Berezikov E."/>
        </authorList>
    </citation>
    <scope>NUCLEOTIDE SEQUENCE [LARGE SCALE GENOMIC DNA]</scope>
    <source>
        <strain evidence="7">DV1</strain>
        <tissue evidence="7">Whole organism</tissue>
    </source>
</reference>
<dbReference type="PIRSF" id="PIRSF023577">
    <property type="entry name" value="ENOS_interacting"/>
    <property type="match status" value="1"/>
</dbReference>
<dbReference type="CDD" id="cd16661">
    <property type="entry name" value="RING-Ubox1_NOSIP"/>
    <property type="match status" value="1"/>
</dbReference>
<evidence type="ECO:0000256" key="3">
    <source>
        <dbReference type="ARBA" id="ARBA00023242"/>
    </source>
</evidence>
<dbReference type="InterPro" id="IPR031790">
    <property type="entry name" value="Znf-NOSIP"/>
</dbReference>
<organism evidence="7 8">
    <name type="scientific">Macrostomum lignano</name>
    <dbReference type="NCBI Taxonomy" id="282301"/>
    <lineage>
        <taxon>Eukaryota</taxon>
        <taxon>Metazoa</taxon>
        <taxon>Spiralia</taxon>
        <taxon>Lophotrochozoa</taxon>
        <taxon>Platyhelminthes</taxon>
        <taxon>Rhabditophora</taxon>
        <taxon>Macrostomorpha</taxon>
        <taxon>Macrostomida</taxon>
        <taxon>Macrostomidae</taxon>
        <taxon>Macrostomum</taxon>
    </lineage>
</organism>
<accession>A0A267EY14</accession>
<dbReference type="SUPFAM" id="SSF57850">
    <property type="entry name" value="RING/U-box"/>
    <property type="match status" value="1"/>
</dbReference>
<dbReference type="AlphaFoldDB" id="A0A267EY14"/>
<comment type="subcellular location">
    <subcellularLocation>
        <location evidence="1">Nucleus</location>
    </subcellularLocation>
</comment>
<dbReference type="Gene3D" id="3.30.40.10">
    <property type="entry name" value="Zinc/RING finger domain, C3HC4 (zinc finger)"/>
    <property type="match status" value="2"/>
</dbReference>